<protein>
    <recommendedName>
        <fullName evidence="6">Autophagy-related protein 16 domain-containing protein</fullName>
    </recommendedName>
</protein>
<feature type="repeat" description="WD" evidence="3">
    <location>
        <begin position="406"/>
        <end position="437"/>
    </location>
</feature>
<dbReference type="InterPro" id="IPR001680">
    <property type="entry name" value="WD40_rpt"/>
</dbReference>
<accession>A0A7S2ENR5</accession>
<evidence type="ECO:0000256" key="3">
    <source>
        <dbReference type="PROSITE-ProRule" id="PRU00221"/>
    </source>
</evidence>
<evidence type="ECO:0000256" key="2">
    <source>
        <dbReference type="ARBA" id="ARBA00022737"/>
    </source>
</evidence>
<dbReference type="PANTHER" id="PTHR19848">
    <property type="entry name" value="WD40 REPEAT PROTEIN"/>
    <property type="match status" value="1"/>
</dbReference>
<keyword evidence="4" id="KW-0175">Coiled coil</keyword>
<proteinExistence type="predicted"/>
<dbReference type="SUPFAM" id="SSF50978">
    <property type="entry name" value="WD40 repeat-like"/>
    <property type="match status" value="1"/>
</dbReference>
<evidence type="ECO:0000256" key="4">
    <source>
        <dbReference type="SAM" id="Coils"/>
    </source>
</evidence>
<gene>
    <name evidence="5" type="ORF">OSIN01602_LOCUS14385</name>
</gene>
<evidence type="ECO:0000313" key="5">
    <source>
        <dbReference type="EMBL" id="CAD9348162.1"/>
    </source>
</evidence>
<dbReference type="AlphaFoldDB" id="A0A7S2ENR5"/>
<name>A0A7S2ENR5_TRICV</name>
<keyword evidence="1 3" id="KW-0853">WD repeat</keyword>
<organism evidence="5">
    <name type="scientific">Trieres chinensis</name>
    <name type="common">Marine centric diatom</name>
    <name type="synonym">Odontella sinensis</name>
    <dbReference type="NCBI Taxonomy" id="1514140"/>
    <lineage>
        <taxon>Eukaryota</taxon>
        <taxon>Sar</taxon>
        <taxon>Stramenopiles</taxon>
        <taxon>Ochrophyta</taxon>
        <taxon>Bacillariophyta</taxon>
        <taxon>Mediophyceae</taxon>
        <taxon>Biddulphiophycidae</taxon>
        <taxon>Eupodiscales</taxon>
        <taxon>Parodontellaceae</taxon>
        <taxon>Trieres</taxon>
    </lineage>
</organism>
<dbReference type="PANTHER" id="PTHR19848:SF8">
    <property type="entry name" value="F-BOX AND WD REPEAT DOMAIN CONTAINING 7"/>
    <property type="match status" value="1"/>
</dbReference>
<dbReference type="Gene3D" id="2.130.10.10">
    <property type="entry name" value="YVTN repeat-like/Quinoprotein amine dehydrogenase"/>
    <property type="match status" value="2"/>
</dbReference>
<sequence>MDLLGDIGSADQLTSAREENRVLKKRVDDLTARVKELSVENEALKAEVEIYRNEAAMTGFSKLALGKADAMDEDNAGHSGDDFVTGGNGMYSADPAATLPRLHGYANPLCCTLHSDDSILATGGADAYLSFCRWGAALAPFDGAADGVVKEAARVRCDGPVICADFAREGRGTALRVAAAGCMDGSVKLVEYGPGVGGAAGLGARALLPSNPIKHKKYVKCLAWSLSAPILASASADGTVELIQVGRPTGSGEVQVERLQSMHLPGPVEAMCFLDRGEQLVCYARDTPYLSYFDMTDGYKQTKYNVNSEVKGFEDHVSFAIMHLVPSPDGKYLAAATDTSRNIIFEAGSSKQIRNLYGHKNDGFSQPKIAWSSSGQYLFGNTQEDSSVCVWDIASASIVRRLDGSVGGHTSQIRDITSSPISDTLVTASYDKTIKVWLCSMES</sequence>
<dbReference type="Pfam" id="PF00400">
    <property type="entry name" value="WD40"/>
    <property type="match status" value="3"/>
</dbReference>
<evidence type="ECO:0000256" key="1">
    <source>
        <dbReference type="ARBA" id="ARBA00022574"/>
    </source>
</evidence>
<dbReference type="InterPro" id="IPR015943">
    <property type="entry name" value="WD40/YVTN_repeat-like_dom_sf"/>
</dbReference>
<dbReference type="PROSITE" id="PS50294">
    <property type="entry name" value="WD_REPEATS_REGION"/>
    <property type="match status" value="1"/>
</dbReference>
<dbReference type="SMART" id="SM00320">
    <property type="entry name" value="WD40"/>
    <property type="match status" value="4"/>
</dbReference>
<dbReference type="EMBL" id="HBGO01024991">
    <property type="protein sequence ID" value="CAD9348162.1"/>
    <property type="molecule type" value="Transcribed_RNA"/>
</dbReference>
<dbReference type="CDD" id="cd14686">
    <property type="entry name" value="bZIP"/>
    <property type="match status" value="1"/>
</dbReference>
<reference evidence="5" key="1">
    <citation type="submission" date="2021-01" db="EMBL/GenBank/DDBJ databases">
        <authorList>
            <person name="Corre E."/>
            <person name="Pelletier E."/>
            <person name="Niang G."/>
            <person name="Scheremetjew M."/>
            <person name="Finn R."/>
            <person name="Kale V."/>
            <person name="Holt S."/>
            <person name="Cochrane G."/>
            <person name="Meng A."/>
            <person name="Brown T."/>
            <person name="Cohen L."/>
        </authorList>
    </citation>
    <scope>NUCLEOTIDE SEQUENCE</scope>
    <source>
        <strain evidence="5">Grunow 1884</strain>
    </source>
</reference>
<dbReference type="InterPro" id="IPR036322">
    <property type="entry name" value="WD40_repeat_dom_sf"/>
</dbReference>
<keyword evidence="2" id="KW-0677">Repeat</keyword>
<feature type="coiled-coil region" evidence="4">
    <location>
        <begin position="13"/>
        <end position="54"/>
    </location>
</feature>
<evidence type="ECO:0008006" key="6">
    <source>
        <dbReference type="Google" id="ProtNLM"/>
    </source>
</evidence>
<dbReference type="PROSITE" id="PS50082">
    <property type="entry name" value="WD_REPEATS_2"/>
    <property type="match status" value="1"/>
</dbReference>